<reference evidence="2 3" key="1">
    <citation type="submission" date="2013-02" db="EMBL/GenBank/DDBJ databases">
        <title>The Genome Annotation of Plasmodium falciparum Vietnam Oak-Knoll (FVO).</title>
        <authorList>
            <consortium name="The Broad Institute Genome Sequencing Platform"/>
            <consortium name="The Broad Institute Genome Sequencing Center for Infectious Disease"/>
            <person name="Neafsey D."/>
            <person name="Hoffman S."/>
            <person name="Volkman S."/>
            <person name="Rosenthal P."/>
            <person name="Walker B."/>
            <person name="Young S.K."/>
            <person name="Zeng Q."/>
            <person name="Gargeya S."/>
            <person name="Fitzgerald M."/>
            <person name="Haas B."/>
            <person name="Abouelleil A."/>
            <person name="Allen A.W."/>
            <person name="Alvarado L."/>
            <person name="Arachchi H.M."/>
            <person name="Berlin A.M."/>
            <person name="Chapman S.B."/>
            <person name="Gainer-Dewar J."/>
            <person name="Goldberg J."/>
            <person name="Griggs A."/>
            <person name="Gujja S."/>
            <person name="Hansen M."/>
            <person name="Howarth C."/>
            <person name="Imamovic A."/>
            <person name="Ireland A."/>
            <person name="Larimer J."/>
            <person name="McCowan C."/>
            <person name="Murphy C."/>
            <person name="Pearson M."/>
            <person name="Poon T.W."/>
            <person name="Priest M."/>
            <person name="Roberts A."/>
            <person name="Saif S."/>
            <person name="Shea T."/>
            <person name="Sisk P."/>
            <person name="Sykes S."/>
            <person name="Wortman J."/>
            <person name="Nusbaum C."/>
            <person name="Birren B."/>
        </authorList>
    </citation>
    <scope>NUCLEOTIDE SEQUENCE [LARGE SCALE GENOMIC DNA]</scope>
    <source>
        <strain evidence="3">Vietnam Oak-Knoll (FVO)</strain>
    </source>
</reference>
<evidence type="ECO:0000313" key="2">
    <source>
        <dbReference type="EMBL" id="ETW15756.1"/>
    </source>
</evidence>
<name>A0A024UYV8_PLAFA</name>
<protein>
    <submittedName>
        <fullName evidence="2">Uncharacterized protein</fullName>
    </submittedName>
</protein>
<sequence>MGVYFSEAKVYIYDDIKGNDIYDNIKNNNENIHVSIYGGQKKRHVEKRKHQMKCSDEENILYDSKVEKENCNDTIEGEESNHNMNIEKEDIPSKGSIKKSKILYKECISHEEDEIKNVRNENNIVDKIVVKLRDRTCTYEEDDYINNMTIKKKENIEEGIKLLCNLKDDFVIGSMENKEDKDKIKISQCNYDKMRVRYNECKYNGYVKDGDKYNDSNNIDSNNNDSSSHIHGNNVKGFLYDNSTDTGGASTFSALINKDKIYHYDKPDLYNKRNFVEPEKKLEPKKETITFSFRDKYYEELKDVDPRGSKFFQNDKDEYTNYMLINDEHIKDHGLKENKEKSSVLCKGYDLYGNKSVERLYNNKCINNYIKGKMKDNKINKIKGISCEKNIYSIHNKIRKKEEDICVKDGMQNGKKIKEKNKIHIKLQDVFDMKTCKNNDMFTCPMKKEKPIDAYKNYGNTLYSWIVKKKNFNYPTSIKGKDKKVYNIDDVEKKSVQRIYESKLSEKSKEEKKNGSLNNRTDIKNKKGILKNKSIVYKDNKTMNPFNLRNNLLNILDTSKLYPKCELICRIKKS</sequence>
<feature type="compositionally biased region" description="Basic and acidic residues" evidence="1">
    <location>
        <begin position="504"/>
        <end position="514"/>
    </location>
</feature>
<gene>
    <name evidence="2" type="ORF">PFFVO_05369</name>
</gene>
<accession>A0A024UYV8</accession>
<dbReference type="OrthoDB" id="375479at2759"/>
<proteinExistence type="predicted"/>
<reference evidence="2 3" key="2">
    <citation type="submission" date="2013-02" db="EMBL/GenBank/DDBJ databases">
        <title>The Genome Sequence of Plasmodium falciparum Vietnam Oak-Knoll (FVO).</title>
        <authorList>
            <consortium name="The Broad Institute Genome Sequencing Platform"/>
            <consortium name="The Broad Institute Genome Sequencing Center for Infectious Disease"/>
            <person name="Neafsey D."/>
            <person name="Cheeseman I."/>
            <person name="Volkman S."/>
            <person name="Adams J."/>
            <person name="Walker B."/>
            <person name="Young S.K."/>
            <person name="Zeng Q."/>
            <person name="Gargeya S."/>
            <person name="Fitzgerald M."/>
            <person name="Haas B."/>
            <person name="Abouelleil A."/>
            <person name="Alvarado L."/>
            <person name="Arachchi H.M."/>
            <person name="Berlin A.M."/>
            <person name="Chapman S.B."/>
            <person name="Dewar J."/>
            <person name="Goldberg J."/>
            <person name="Griggs A."/>
            <person name="Gujja S."/>
            <person name="Hansen M."/>
            <person name="Howarth C."/>
            <person name="Imamovic A."/>
            <person name="Larimer J."/>
            <person name="McCowan C."/>
            <person name="Murphy C."/>
            <person name="Neiman D."/>
            <person name="Pearson M."/>
            <person name="Priest M."/>
            <person name="Roberts A."/>
            <person name="Saif S."/>
            <person name="Shea T."/>
            <person name="Sisk P."/>
            <person name="Sykes S."/>
            <person name="Wortman J."/>
            <person name="Nusbaum C."/>
            <person name="Birren B."/>
        </authorList>
    </citation>
    <scope>NUCLEOTIDE SEQUENCE [LARGE SCALE GENOMIC DNA]</scope>
    <source>
        <strain evidence="3">Vietnam Oak-Knoll (FVO)</strain>
    </source>
</reference>
<feature type="region of interest" description="Disordered" evidence="1">
    <location>
        <begin position="504"/>
        <end position="523"/>
    </location>
</feature>
<evidence type="ECO:0000256" key="1">
    <source>
        <dbReference type="SAM" id="MobiDB-lite"/>
    </source>
</evidence>
<dbReference type="Proteomes" id="UP000030690">
    <property type="component" value="Unassembled WGS sequence"/>
</dbReference>
<dbReference type="EMBL" id="KI925154">
    <property type="protein sequence ID" value="ETW15756.1"/>
    <property type="molecule type" value="Genomic_DNA"/>
</dbReference>
<organism evidence="2 3">
    <name type="scientific">Plasmodium falciparum Vietnam Oak-Knoll</name>
    <name type="common">FVO</name>
    <dbReference type="NCBI Taxonomy" id="1036723"/>
    <lineage>
        <taxon>Eukaryota</taxon>
        <taxon>Sar</taxon>
        <taxon>Alveolata</taxon>
        <taxon>Apicomplexa</taxon>
        <taxon>Aconoidasida</taxon>
        <taxon>Haemosporida</taxon>
        <taxon>Plasmodiidae</taxon>
        <taxon>Plasmodium</taxon>
        <taxon>Plasmodium (Laverania)</taxon>
    </lineage>
</organism>
<evidence type="ECO:0000313" key="3">
    <source>
        <dbReference type="Proteomes" id="UP000030690"/>
    </source>
</evidence>
<dbReference type="AlphaFoldDB" id="A0A024UYV8"/>